<organism evidence="3 4">
    <name type="scientific">Oleiagrimonas soli</name>
    <dbReference type="NCBI Taxonomy" id="1543381"/>
    <lineage>
        <taxon>Bacteria</taxon>
        <taxon>Pseudomonadati</taxon>
        <taxon>Pseudomonadota</taxon>
        <taxon>Gammaproteobacteria</taxon>
        <taxon>Lysobacterales</taxon>
        <taxon>Rhodanobacteraceae</taxon>
        <taxon>Oleiagrimonas</taxon>
    </lineage>
</organism>
<evidence type="ECO:0000313" key="3">
    <source>
        <dbReference type="EMBL" id="MBB6183775.1"/>
    </source>
</evidence>
<feature type="chain" id="PRO_5032665535" evidence="2">
    <location>
        <begin position="27"/>
        <end position="355"/>
    </location>
</feature>
<name>A0A841KFK7_9GAMM</name>
<dbReference type="OrthoDB" id="9778934at2"/>
<dbReference type="Proteomes" id="UP000560000">
    <property type="component" value="Unassembled WGS sequence"/>
</dbReference>
<feature type="compositionally biased region" description="Low complexity" evidence="1">
    <location>
        <begin position="53"/>
        <end position="66"/>
    </location>
</feature>
<feature type="signal peptide" evidence="2">
    <location>
        <begin position="1"/>
        <end position="26"/>
    </location>
</feature>
<feature type="region of interest" description="Disordered" evidence="1">
    <location>
        <begin position="32"/>
        <end position="130"/>
    </location>
</feature>
<evidence type="ECO:0000313" key="4">
    <source>
        <dbReference type="Proteomes" id="UP000560000"/>
    </source>
</evidence>
<evidence type="ECO:0000256" key="2">
    <source>
        <dbReference type="SAM" id="SignalP"/>
    </source>
</evidence>
<dbReference type="RefSeq" id="WP_152569257.1">
    <property type="nucleotide sequence ID" value="NZ_JACHET010000001.1"/>
</dbReference>
<dbReference type="GO" id="GO:0005507">
    <property type="term" value="F:copper ion binding"/>
    <property type="evidence" value="ECO:0007669"/>
    <property type="project" value="InterPro"/>
</dbReference>
<protein>
    <submittedName>
        <fullName evidence="3">Copper resistance protein B</fullName>
    </submittedName>
</protein>
<sequence length="355" mass="37940">MSRAHRFLWAGLVSCAASMAMLPAQAQDAPAAASSAMPPMQGMPMTSHASMDTTTAPAKASSSSTHADSHHAAAMPGMHMSGDGAHASHQASPPSTMPAMKQAGGDAMQGMSMGAMQGGSAPPDARDPDYSDGLSFAPDHDVHMHGDSRFGMLSVDRLEYVHTDHADGAALEGQAWYGGDLDRAVLAFEAESSGGRVHDSRVEALWSHAVSAYWDTRLGVRQDGGDGPSRTWAAFGVQGLAPYWFDVQAELYAGPSGRTAARVEVEYDVLFTQRLILTPKVELNAYGKDDPARGIARGVSSADMGLRLRYEIRRRFAPYVGVAWTRRLGASAGLARRQGEPVLERKWVAGVRLWF</sequence>
<accession>A0A841KFK7</accession>
<keyword evidence="2" id="KW-0732">Signal</keyword>
<dbReference type="GO" id="GO:0006878">
    <property type="term" value="P:intracellular copper ion homeostasis"/>
    <property type="evidence" value="ECO:0007669"/>
    <property type="project" value="InterPro"/>
</dbReference>
<dbReference type="InterPro" id="IPR007939">
    <property type="entry name" value="Cu-R_B_prcur"/>
</dbReference>
<reference evidence="3 4" key="1">
    <citation type="submission" date="2020-08" db="EMBL/GenBank/DDBJ databases">
        <title>Genomic Encyclopedia of Type Strains, Phase IV (KMG-IV): sequencing the most valuable type-strain genomes for metagenomic binning, comparative biology and taxonomic classification.</title>
        <authorList>
            <person name="Goeker M."/>
        </authorList>
    </citation>
    <scope>NUCLEOTIDE SEQUENCE [LARGE SCALE GENOMIC DNA]</scope>
    <source>
        <strain evidence="3 4">DSM 107085</strain>
    </source>
</reference>
<comment type="caution">
    <text evidence="3">The sequence shown here is derived from an EMBL/GenBank/DDBJ whole genome shotgun (WGS) entry which is preliminary data.</text>
</comment>
<dbReference type="Pfam" id="PF05275">
    <property type="entry name" value="CopB"/>
    <property type="match status" value="1"/>
</dbReference>
<dbReference type="AlphaFoldDB" id="A0A841KFK7"/>
<feature type="compositionally biased region" description="Low complexity" evidence="1">
    <location>
        <begin position="32"/>
        <end position="45"/>
    </location>
</feature>
<dbReference type="GO" id="GO:0009279">
    <property type="term" value="C:cell outer membrane"/>
    <property type="evidence" value="ECO:0007669"/>
    <property type="project" value="InterPro"/>
</dbReference>
<gene>
    <name evidence="3" type="ORF">HNQ86_001120</name>
</gene>
<feature type="compositionally biased region" description="Low complexity" evidence="1">
    <location>
        <begin position="102"/>
        <end position="121"/>
    </location>
</feature>
<proteinExistence type="predicted"/>
<evidence type="ECO:0000256" key="1">
    <source>
        <dbReference type="SAM" id="MobiDB-lite"/>
    </source>
</evidence>
<dbReference type="EMBL" id="JACHET010000001">
    <property type="protein sequence ID" value="MBB6183775.1"/>
    <property type="molecule type" value="Genomic_DNA"/>
</dbReference>